<feature type="region of interest" description="Disordered" evidence="1">
    <location>
        <begin position="225"/>
        <end position="366"/>
    </location>
</feature>
<dbReference type="PANTHER" id="PTHR28186:SF1">
    <property type="entry name" value="MEIOTICALLY UP-REGULATED GENE 9 PROTEIN"/>
    <property type="match status" value="1"/>
</dbReference>
<keyword evidence="3" id="KW-1185">Reference proteome</keyword>
<sequence length="366" mass="39599">MASMGQQTQPARPAYAVPPAPQSPSAQSARSRGFSFRSDKSGGSGNKKDVAESAADKARRDSFWKGQSFANPNAALKELEPGVKAIYEESTIVPLRTVQHKDVYGNPITDPDLSNPTRPRLERPLDTIRAFEKAIDNGYKRRSNYQRSGKSSARTTMIIPLHAYIHAESYDQNNHNQYASRRSSAYGLDGGPHTNRSANGGYYGGQRGCYGGCPPRGQYAQRMASEPMMSSGRPYPPQHGHQYSQDTVATGYTNGSDSTGPWANETNPSSENSSVERGPASQKYPEYATNNGYGPNGYGPGGFQEGIPEEGGAYPGSAPAVQPPPSARRPIPLGNSGDPITQLPSSKRPGPEKRKSWLGRRFSKKN</sequence>
<proteinExistence type="predicted"/>
<evidence type="ECO:0000256" key="1">
    <source>
        <dbReference type="SAM" id="MobiDB-lite"/>
    </source>
</evidence>
<evidence type="ECO:0000313" key="3">
    <source>
        <dbReference type="Proteomes" id="UP000756132"/>
    </source>
</evidence>
<dbReference type="InterPro" id="IPR018809">
    <property type="entry name" value="DUF2406"/>
</dbReference>
<dbReference type="GeneID" id="71988230"/>
<evidence type="ECO:0000313" key="2">
    <source>
        <dbReference type="EMBL" id="UJO14705.1"/>
    </source>
</evidence>
<feature type="compositionally biased region" description="Basic and acidic residues" evidence="1">
    <location>
        <begin position="46"/>
        <end position="63"/>
    </location>
</feature>
<feature type="compositionally biased region" description="Low complexity" evidence="1">
    <location>
        <begin position="23"/>
        <end position="32"/>
    </location>
</feature>
<feature type="region of interest" description="Disordered" evidence="1">
    <location>
        <begin position="1"/>
        <end position="71"/>
    </location>
</feature>
<feature type="compositionally biased region" description="Basic residues" evidence="1">
    <location>
        <begin position="356"/>
        <end position="366"/>
    </location>
</feature>
<dbReference type="PANTHER" id="PTHR28186">
    <property type="entry name" value="MEIOTICALLY UP-REGULATED GENE 9 PROTEIN"/>
    <property type="match status" value="1"/>
</dbReference>
<dbReference type="KEGG" id="ffu:CLAFUR5_08352"/>
<organism evidence="2 3">
    <name type="scientific">Passalora fulva</name>
    <name type="common">Tomato leaf mold</name>
    <name type="synonym">Cladosporium fulvum</name>
    <dbReference type="NCBI Taxonomy" id="5499"/>
    <lineage>
        <taxon>Eukaryota</taxon>
        <taxon>Fungi</taxon>
        <taxon>Dikarya</taxon>
        <taxon>Ascomycota</taxon>
        <taxon>Pezizomycotina</taxon>
        <taxon>Dothideomycetes</taxon>
        <taxon>Dothideomycetidae</taxon>
        <taxon>Mycosphaerellales</taxon>
        <taxon>Mycosphaerellaceae</taxon>
        <taxon>Fulvia</taxon>
    </lineage>
</organism>
<name>A0A9Q8LC12_PASFU</name>
<feature type="compositionally biased region" description="Gly residues" evidence="1">
    <location>
        <begin position="294"/>
        <end position="304"/>
    </location>
</feature>
<reference evidence="2" key="2">
    <citation type="journal article" date="2022" name="Microb. Genom.">
        <title>A chromosome-scale genome assembly of the tomato pathogen Cladosporium fulvum reveals a compartmentalized genome architecture and the presence of a dispensable chromosome.</title>
        <authorList>
            <person name="Zaccaron A.Z."/>
            <person name="Chen L.H."/>
            <person name="Samaras A."/>
            <person name="Stergiopoulos I."/>
        </authorList>
    </citation>
    <scope>NUCLEOTIDE SEQUENCE</scope>
    <source>
        <strain evidence="2">Race5_Kim</strain>
    </source>
</reference>
<dbReference type="OrthoDB" id="5330253at2759"/>
<dbReference type="RefSeq" id="XP_047759071.1">
    <property type="nucleotide sequence ID" value="XM_047907500.1"/>
</dbReference>
<protein>
    <submittedName>
        <fullName evidence="2">Uncharacterized protein</fullName>
    </submittedName>
</protein>
<dbReference type="Pfam" id="PF10295">
    <property type="entry name" value="DUF2406"/>
    <property type="match status" value="1"/>
</dbReference>
<dbReference type="Proteomes" id="UP000756132">
    <property type="component" value="Chromosome 3"/>
</dbReference>
<reference evidence="2" key="1">
    <citation type="submission" date="2021-12" db="EMBL/GenBank/DDBJ databases">
        <authorList>
            <person name="Zaccaron A."/>
            <person name="Stergiopoulos I."/>
        </authorList>
    </citation>
    <scope>NUCLEOTIDE SEQUENCE</scope>
    <source>
        <strain evidence="2">Race5_Kim</strain>
    </source>
</reference>
<feature type="compositionally biased region" description="Polar residues" evidence="1">
    <location>
        <begin position="241"/>
        <end position="275"/>
    </location>
</feature>
<dbReference type="AlphaFoldDB" id="A0A9Q8LC12"/>
<accession>A0A9Q8LC12</accession>
<dbReference type="EMBL" id="CP090165">
    <property type="protein sequence ID" value="UJO14705.1"/>
    <property type="molecule type" value="Genomic_DNA"/>
</dbReference>
<gene>
    <name evidence="2" type="ORF">CLAFUR5_08352</name>
</gene>